<accession>A0A382K7E7</accession>
<reference evidence="1" key="1">
    <citation type="submission" date="2018-05" db="EMBL/GenBank/DDBJ databases">
        <authorList>
            <person name="Lanie J.A."/>
            <person name="Ng W.-L."/>
            <person name="Kazmierczak K.M."/>
            <person name="Andrzejewski T.M."/>
            <person name="Davidsen T.M."/>
            <person name="Wayne K.J."/>
            <person name="Tettelin H."/>
            <person name="Glass J.I."/>
            <person name="Rusch D."/>
            <person name="Podicherti R."/>
            <person name="Tsui H.-C.T."/>
            <person name="Winkler M.E."/>
        </authorList>
    </citation>
    <scope>NUCLEOTIDE SEQUENCE</scope>
</reference>
<dbReference type="AlphaFoldDB" id="A0A382K7E7"/>
<sequence length="84" mass="8791">MTQLFQICSYIILSITFLTTNGVAQGTSAAHRHMGHVADGFRGTPDGMGLLPTAIAEAEVAASHASYAANDLPDLAAMQRHAAH</sequence>
<dbReference type="EMBL" id="UINC01078880">
    <property type="protein sequence ID" value="SVC20380.1"/>
    <property type="molecule type" value="Genomic_DNA"/>
</dbReference>
<protein>
    <submittedName>
        <fullName evidence="1">Uncharacterized protein</fullName>
    </submittedName>
</protein>
<name>A0A382K7E7_9ZZZZ</name>
<evidence type="ECO:0000313" key="1">
    <source>
        <dbReference type="EMBL" id="SVC20380.1"/>
    </source>
</evidence>
<proteinExistence type="predicted"/>
<organism evidence="1">
    <name type="scientific">marine metagenome</name>
    <dbReference type="NCBI Taxonomy" id="408172"/>
    <lineage>
        <taxon>unclassified sequences</taxon>
        <taxon>metagenomes</taxon>
        <taxon>ecological metagenomes</taxon>
    </lineage>
</organism>
<feature type="non-terminal residue" evidence="1">
    <location>
        <position position="84"/>
    </location>
</feature>
<gene>
    <name evidence="1" type="ORF">METZ01_LOCUS273234</name>
</gene>